<sequence>MLPENFVEWPKGRGLGPLVLLLACLLPTISSDRPGEDPFGSIDDTTANNVCTFECIEDILQNKKFVNLIVTMSSQKLDDTDIHTYENLIPDEIKAFLHDQTQTKQFLESLNVTIEHAAHDAATRTRRVQETNTPRVMKTRVEAPKMDVTHIEETEEISSKLIHGQLEYPIVVNSQGQMIVTIHGCVYKIPEEIERIQLNDTTELKHLFVELKVLGFPVTQSAPNRISWTSTKITNADASVSTMTTSTGTQVVTINGNSFNLPAENQLLIKYLAEQPSMTFNVLEKLKALNGQLDINKLASTKRIVHETRPTEIKEEALGTSTEHTISTSHESSISSITPLNYTQMPIEVVDGSIQITAEGQCFRFPEDLPRMSQALTEQQLQVLFVTAQNEGFPVKFEDHQIIFDSDIIDKGPRVQIDRTTTADTAVTVIINQRKIALPAERDVLRKYIQEDQHVIYHLLETFRENGIEIDLATLEITLPQQSVASTTNGPYATSLLERRNDATEEYPVLGPEEAPNYNDQNQLSESHESAMTNGQPSLQSTRDGRIVIIFEGQRFTMPDELPKMNRVLDAEQVQLLVSSLSLLGVPVQMQSGQIIIVRKPSIDSINVQQLPGDQVLVHVDQSTYTLPQEADRLRLLWEQHPEYIYTIVLGYPRSVVGTPLLWNNYLTDHVLLTQELARTHYALTVPSREVASIFERIPSYELLTTLDGRLLIRVQGQVLQVPDDLPKLQTLVNPTMLMTIVTRLQQMGVPIQISNNRVVVTRETSTSYRIEVEVHTRGDRLISIVINMNGQRFELPRDADKFQQVIKTKPEITFQLFKLLAKYRIPMEFDQKSGMISFTFSDDEPSSEQSDHAVQYTIATENGKIIIRIGEKTFEIPRDLESLTRILNHEQLVTIVQELKSFGAPIELRGSRLVVTREQTTSYRISLQVTTMRGQPIKAIVTINQDRYQLPADEDRFEAFLAKEPSINYKIFQLLSSKNIPISYDNETRRVRIKFATPAQIQRQFRRSRRIVSSGSHTSSLSKSMSASVIYGHNNQNIIHG</sequence>
<dbReference type="OrthoDB" id="6515624at2759"/>
<evidence type="ECO:0000256" key="1">
    <source>
        <dbReference type="SAM" id="MobiDB-lite"/>
    </source>
</evidence>
<dbReference type="RefSeq" id="XP_022649732.1">
    <property type="nucleotide sequence ID" value="XM_022793997.1"/>
</dbReference>
<dbReference type="EnsemblMetazoa" id="XM_022793998">
    <property type="protein sequence ID" value="XP_022649733"/>
    <property type="gene ID" value="LOC111245525"/>
</dbReference>
<dbReference type="Proteomes" id="UP000594260">
    <property type="component" value="Unplaced"/>
</dbReference>
<dbReference type="GeneID" id="111245525"/>
<keyword evidence="4" id="KW-1185">Reference proteome</keyword>
<accession>A0A7M7JBT5</accession>
<protein>
    <submittedName>
        <fullName evidence="3">Uncharacterized protein</fullName>
    </submittedName>
</protein>
<dbReference type="EnsemblMetazoa" id="XM_022793996">
    <property type="protein sequence ID" value="XP_022649731"/>
    <property type="gene ID" value="LOC111245525"/>
</dbReference>
<feature type="compositionally biased region" description="Polar residues" evidence="1">
    <location>
        <begin position="518"/>
        <end position="540"/>
    </location>
</feature>
<dbReference type="RefSeq" id="XP_022649731.1">
    <property type="nucleotide sequence ID" value="XM_022793996.1"/>
</dbReference>
<keyword evidence="2" id="KW-0732">Signal</keyword>
<feature type="chain" id="PRO_5036207233" evidence="2">
    <location>
        <begin position="32"/>
        <end position="1042"/>
    </location>
</feature>
<evidence type="ECO:0000313" key="3">
    <source>
        <dbReference type="EnsemblMetazoa" id="XP_022649733"/>
    </source>
</evidence>
<dbReference type="KEGG" id="vde:111245525"/>
<dbReference type="AlphaFoldDB" id="A0A7M7JBT5"/>
<dbReference type="InParanoid" id="A0A7M7JBT5"/>
<dbReference type="RefSeq" id="XP_022649733.1">
    <property type="nucleotide sequence ID" value="XM_022793998.1"/>
</dbReference>
<dbReference type="EnsemblMetazoa" id="XM_022793997">
    <property type="protein sequence ID" value="XP_022649732"/>
    <property type="gene ID" value="LOC111245525"/>
</dbReference>
<feature type="region of interest" description="Disordered" evidence="1">
    <location>
        <begin position="508"/>
        <end position="540"/>
    </location>
</feature>
<organism evidence="3 4">
    <name type="scientific">Varroa destructor</name>
    <name type="common">Honeybee mite</name>
    <dbReference type="NCBI Taxonomy" id="109461"/>
    <lineage>
        <taxon>Eukaryota</taxon>
        <taxon>Metazoa</taxon>
        <taxon>Ecdysozoa</taxon>
        <taxon>Arthropoda</taxon>
        <taxon>Chelicerata</taxon>
        <taxon>Arachnida</taxon>
        <taxon>Acari</taxon>
        <taxon>Parasitiformes</taxon>
        <taxon>Mesostigmata</taxon>
        <taxon>Gamasina</taxon>
        <taxon>Dermanyssoidea</taxon>
        <taxon>Varroidae</taxon>
        <taxon>Varroa</taxon>
    </lineage>
</organism>
<evidence type="ECO:0000313" key="4">
    <source>
        <dbReference type="Proteomes" id="UP000594260"/>
    </source>
</evidence>
<evidence type="ECO:0000256" key="2">
    <source>
        <dbReference type="SAM" id="SignalP"/>
    </source>
</evidence>
<feature type="signal peptide" evidence="2">
    <location>
        <begin position="1"/>
        <end position="31"/>
    </location>
</feature>
<proteinExistence type="predicted"/>
<name>A0A7M7JBT5_VARDE</name>
<reference evidence="3" key="1">
    <citation type="submission" date="2021-01" db="UniProtKB">
        <authorList>
            <consortium name="EnsemblMetazoa"/>
        </authorList>
    </citation>
    <scope>IDENTIFICATION</scope>
</reference>